<dbReference type="EMBL" id="JAUEPT010000129">
    <property type="protein sequence ID" value="KAK0430919.1"/>
    <property type="molecule type" value="Genomic_DNA"/>
</dbReference>
<evidence type="ECO:0000313" key="2">
    <source>
        <dbReference type="EMBL" id="KAK0430919.1"/>
    </source>
</evidence>
<proteinExistence type="predicted"/>
<protein>
    <submittedName>
        <fullName evidence="2">Uncharacterized protein</fullName>
    </submittedName>
</protein>
<keyword evidence="3" id="KW-1185">Reference proteome</keyword>
<organism evidence="2 3">
    <name type="scientific">Armillaria borealis</name>
    <dbReference type="NCBI Taxonomy" id="47425"/>
    <lineage>
        <taxon>Eukaryota</taxon>
        <taxon>Fungi</taxon>
        <taxon>Dikarya</taxon>
        <taxon>Basidiomycota</taxon>
        <taxon>Agaricomycotina</taxon>
        <taxon>Agaricomycetes</taxon>
        <taxon>Agaricomycetidae</taxon>
        <taxon>Agaricales</taxon>
        <taxon>Marasmiineae</taxon>
        <taxon>Physalacriaceae</taxon>
        <taxon>Armillaria</taxon>
    </lineage>
</organism>
<gene>
    <name evidence="2" type="ORF">EV421DRAFT_1912394</name>
</gene>
<feature type="region of interest" description="Disordered" evidence="1">
    <location>
        <begin position="116"/>
        <end position="194"/>
    </location>
</feature>
<sequence>MESLARNDSQAKKYQPEKGSPEAILRNIDMLEAMTSQLVDIATEAGWVSSIQLASMCPGEFNPRTYFMNFDPILGIPPKKCEQFGKLMATTKKLHQKRPRQCDDSDKEDFMEEVNAVGRASDEEDTGGPSEPTKRSKKKVKKDKCKRRKQKETGDNSGQKKPSKKKMQKTKETAVTGSSQTVHPTTSSTGDSAAPITADMASTALASSTVEPKAPIPAETASTTAATAEPMAPVPADMAATVSASQTADPATSNTTNPMPTITVDTAATPSASRTADPATSNMPNLTASSTAISSPSIGIPQPITTSSASEPPMASNAVINTNDFDMTELGDPFKDFMDTEWESLDGTMPCASTDVDWGQLEMSHMDSSIASEHHDTKIRRHNVNSAHLALNQGQHTYMWQQPSISVLQLNWSYSAPSQNITNCHPFPSNNTSVNFPSQVRPADYNAFDLTNTLVPTKMNIQVPSANFSAFAVTNTPTNLPNQVTPAEMNMLGLERGPAEHAQNDNAFAVTNTPINPPYPPGMPAAEIEGKSANSPPVPMTDIEDVTAVPPHTSVLPVNDNPQQPLASHSQDGIQVPGTCEPTVQDEHPSSEKENVRPLRECQPQTHREVPQEVEEAESVLQSCDLGEEYMQCVDHWKEFEMSMTVKEVRIWHPLGHD</sequence>
<dbReference type="AlphaFoldDB" id="A0AA39IWA4"/>
<evidence type="ECO:0000256" key="1">
    <source>
        <dbReference type="SAM" id="MobiDB-lite"/>
    </source>
</evidence>
<reference evidence="2" key="1">
    <citation type="submission" date="2023-06" db="EMBL/GenBank/DDBJ databases">
        <authorList>
            <consortium name="Lawrence Berkeley National Laboratory"/>
            <person name="Ahrendt S."/>
            <person name="Sahu N."/>
            <person name="Indic B."/>
            <person name="Wong-Bajracharya J."/>
            <person name="Merenyi Z."/>
            <person name="Ke H.-M."/>
            <person name="Monk M."/>
            <person name="Kocsube S."/>
            <person name="Drula E."/>
            <person name="Lipzen A."/>
            <person name="Balint B."/>
            <person name="Henrissat B."/>
            <person name="Andreopoulos B."/>
            <person name="Martin F.M."/>
            <person name="Harder C.B."/>
            <person name="Rigling D."/>
            <person name="Ford K.L."/>
            <person name="Foster G.D."/>
            <person name="Pangilinan J."/>
            <person name="Papanicolaou A."/>
            <person name="Barry K."/>
            <person name="LaButti K."/>
            <person name="Viragh M."/>
            <person name="Koriabine M."/>
            <person name="Yan M."/>
            <person name="Riley R."/>
            <person name="Champramary S."/>
            <person name="Plett K.L."/>
            <person name="Tsai I.J."/>
            <person name="Slot J."/>
            <person name="Sipos G."/>
            <person name="Plett J."/>
            <person name="Nagy L.G."/>
            <person name="Grigoriev I.V."/>
        </authorList>
    </citation>
    <scope>NUCLEOTIDE SEQUENCE</scope>
    <source>
        <strain evidence="2">FPL87.14</strain>
    </source>
</reference>
<feature type="region of interest" description="Disordered" evidence="1">
    <location>
        <begin position="1"/>
        <end position="20"/>
    </location>
</feature>
<feature type="compositionally biased region" description="Basic and acidic residues" evidence="1">
    <location>
        <begin position="585"/>
        <end position="598"/>
    </location>
</feature>
<feature type="region of interest" description="Disordered" evidence="1">
    <location>
        <begin position="561"/>
        <end position="598"/>
    </location>
</feature>
<feature type="compositionally biased region" description="Basic residues" evidence="1">
    <location>
        <begin position="135"/>
        <end position="150"/>
    </location>
</feature>
<feature type="compositionally biased region" description="Polar residues" evidence="1">
    <location>
        <begin position="173"/>
        <end position="191"/>
    </location>
</feature>
<dbReference type="Proteomes" id="UP001175226">
    <property type="component" value="Unassembled WGS sequence"/>
</dbReference>
<name>A0AA39IWA4_9AGAR</name>
<feature type="compositionally biased region" description="Basic and acidic residues" evidence="1">
    <location>
        <begin position="9"/>
        <end position="20"/>
    </location>
</feature>
<comment type="caution">
    <text evidence="2">The sequence shown here is derived from an EMBL/GenBank/DDBJ whole genome shotgun (WGS) entry which is preliminary data.</text>
</comment>
<evidence type="ECO:0000313" key="3">
    <source>
        <dbReference type="Proteomes" id="UP001175226"/>
    </source>
</evidence>
<feature type="compositionally biased region" description="Polar residues" evidence="1">
    <location>
        <begin position="561"/>
        <end position="573"/>
    </location>
</feature>
<accession>A0AA39IWA4</accession>